<dbReference type="SUPFAM" id="SSF48056">
    <property type="entry name" value="Di-copper centre-containing domain"/>
    <property type="match status" value="1"/>
</dbReference>
<accession>A0A9P8STX6</accession>
<keyword evidence="2" id="KW-0186">Copper</keyword>
<dbReference type="Proteomes" id="UP000813423">
    <property type="component" value="Unassembled WGS sequence"/>
</dbReference>
<dbReference type="InterPro" id="IPR002227">
    <property type="entry name" value="Tyrosinase_Cu-bd"/>
</dbReference>
<dbReference type="GO" id="GO:0046872">
    <property type="term" value="F:metal ion binding"/>
    <property type="evidence" value="ECO:0007669"/>
    <property type="project" value="UniProtKB-KW"/>
</dbReference>
<dbReference type="Gene3D" id="1.10.1280.10">
    <property type="entry name" value="Di-copper center containing domain from catechol oxidase"/>
    <property type="match status" value="1"/>
</dbReference>
<dbReference type="SMR" id="A0A9P8STX6"/>
<protein>
    <recommendedName>
        <fullName evidence="3">Tyrosinase copper-binding domain-containing protein</fullName>
    </recommendedName>
</protein>
<dbReference type="InterPro" id="IPR050316">
    <property type="entry name" value="Tyrosinase/Hemocyanin"/>
</dbReference>
<evidence type="ECO:0000313" key="5">
    <source>
        <dbReference type="Proteomes" id="UP000813423"/>
    </source>
</evidence>
<dbReference type="OMA" id="SYSINQW"/>
<proteinExistence type="predicted"/>
<evidence type="ECO:0000256" key="1">
    <source>
        <dbReference type="ARBA" id="ARBA00022723"/>
    </source>
</evidence>
<dbReference type="PANTHER" id="PTHR11474">
    <property type="entry name" value="TYROSINASE FAMILY MEMBER"/>
    <property type="match status" value="1"/>
</dbReference>
<dbReference type="EMBL" id="JAIBSC010000052">
    <property type="protein sequence ID" value="KAH1903502.1"/>
    <property type="molecule type" value="Genomic_DNA"/>
</dbReference>
<keyword evidence="1" id="KW-0479">Metal-binding</keyword>
<dbReference type="Pfam" id="PF00264">
    <property type="entry name" value="Tyrosinase"/>
    <property type="match status" value="1"/>
</dbReference>
<dbReference type="AlphaFoldDB" id="A0A9P8STX6"/>
<dbReference type="PANTHER" id="PTHR11474:SF126">
    <property type="entry name" value="TYROSINASE-LIKE PROTEIN TYR-1-RELATED"/>
    <property type="match status" value="1"/>
</dbReference>
<gene>
    <name evidence="4" type="ORF">KXV57_006958</name>
</gene>
<sequence>MGPLNVHDLDELYRPLDPSAFRYNPRCLERSFNARPLHRFAGAAAVQRILAAQTIQEFLAVLDPTMGDVFSSVQDPAFFLHHAMVDRLWGMWQEAGPGRRDALNGTAWMFDPPWATNVSVDTVVEFGVLGGPRKIADLMDPLAGQHCYIYS</sequence>
<evidence type="ECO:0000259" key="3">
    <source>
        <dbReference type="PROSITE" id="PS00498"/>
    </source>
</evidence>
<dbReference type="PROSITE" id="PS00498">
    <property type="entry name" value="TYROSINASE_2"/>
    <property type="match status" value="1"/>
</dbReference>
<evidence type="ECO:0000256" key="2">
    <source>
        <dbReference type="ARBA" id="ARBA00023008"/>
    </source>
</evidence>
<feature type="domain" description="Tyrosinase copper-binding" evidence="3">
    <location>
        <begin position="75"/>
        <end position="86"/>
    </location>
</feature>
<reference evidence="4" key="1">
    <citation type="submission" date="2021-08" db="EMBL/GenBank/DDBJ databases">
        <title>Global Aspergillus fumigatus from environmental and clinical sources.</title>
        <authorList>
            <person name="Barber A."/>
            <person name="Sae-Ong T."/>
        </authorList>
    </citation>
    <scope>NUCLEOTIDE SEQUENCE</scope>
    <source>
        <strain evidence="4">NRZ-2016-071</strain>
    </source>
</reference>
<organism evidence="4 5">
    <name type="scientific">Aspergillus fumigatus</name>
    <name type="common">Neosartorya fumigata</name>
    <dbReference type="NCBI Taxonomy" id="746128"/>
    <lineage>
        <taxon>Eukaryota</taxon>
        <taxon>Fungi</taxon>
        <taxon>Dikarya</taxon>
        <taxon>Ascomycota</taxon>
        <taxon>Pezizomycotina</taxon>
        <taxon>Eurotiomycetes</taxon>
        <taxon>Eurotiomycetidae</taxon>
        <taxon>Eurotiales</taxon>
        <taxon>Aspergillaceae</taxon>
        <taxon>Aspergillus</taxon>
        <taxon>Aspergillus subgen. Fumigati</taxon>
    </lineage>
</organism>
<evidence type="ECO:0000313" key="4">
    <source>
        <dbReference type="EMBL" id="KAH1903502.1"/>
    </source>
</evidence>
<dbReference type="GO" id="GO:0016491">
    <property type="term" value="F:oxidoreductase activity"/>
    <property type="evidence" value="ECO:0007669"/>
    <property type="project" value="InterPro"/>
</dbReference>
<name>A0A9P8STX6_ASPFM</name>
<dbReference type="InterPro" id="IPR008922">
    <property type="entry name" value="Di-copper_centre_dom_sf"/>
</dbReference>
<comment type="caution">
    <text evidence="4">The sequence shown here is derived from an EMBL/GenBank/DDBJ whole genome shotgun (WGS) entry which is preliminary data.</text>
</comment>